<dbReference type="Pfam" id="PF11112">
    <property type="entry name" value="PyocinActivator"/>
    <property type="match status" value="1"/>
</dbReference>
<dbReference type="RefSeq" id="WP_035482222.1">
    <property type="nucleotide sequence ID" value="NZ_CADFGL010000010.1"/>
</dbReference>
<sequence length="91" mass="10167">MNTAFVLMAQYGARAIIPIDVVCRDYFPHLEADKLLRKISTGDIVLPLVRMEKSQKTAKGVHIADLALYIGQRREAARKECEQLTGANPAR</sequence>
<dbReference type="EMBL" id="CADIKB010000028">
    <property type="protein sequence ID" value="CAB3719862.1"/>
    <property type="molecule type" value="Genomic_DNA"/>
</dbReference>
<dbReference type="GO" id="GO:0006355">
    <property type="term" value="P:regulation of DNA-templated transcription"/>
    <property type="evidence" value="ECO:0007669"/>
    <property type="project" value="InterPro"/>
</dbReference>
<dbReference type="AlphaFoldDB" id="A0A6J5BWX3"/>
<proteinExistence type="predicted"/>
<organism evidence="1 2">
    <name type="scientific">Paraburkholderia phenoliruptrix</name>
    <dbReference type="NCBI Taxonomy" id="252970"/>
    <lineage>
        <taxon>Bacteria</taxon>
        <taxon>Pseudomonadati</taxon>
        <taxon>Pseudomonadota</taxon>
        <taxon>Betaproteobacteria</taxon>
        <taxon>Burkholderiales</taxon>
        <taxon>Burkholderiaceae</taxon>
        <taxon>Paraburkholderia</taxon>
    </lineage>
</organism>
<accession>A0A6J5BWX3</accession>
<evidence type="ECO:0000313" key="1">
    <source>
        <dbReference type="EMBL" id="CAB3719862.1"/>
    </source>
</evidence>
<evidence type="ECO:0008006" key="3">
    <source>
        <dbReference type="Google" id="ProtNLM"/>
    </source>
</evidence>
<protein>
    <recommendedName>
        <fullName evidence="3">Pyocin activator protein PrtN</fullName>
    </recommendedName>
</protein>
<gene>
    <name evidence="1" type="ORF">LMG22037_04669</name>
</gene>
<reference evidence="1 2" key="1">
    <citation type="submission" date="2020-04" db="EMBL/GenBank/DDBJ databases">
        <authorList>
            <person name="De Canck E."/>
        </authorList>
    </citation>
    <scope>NUCLEOTIDE SEQUENCE [LARGE SCALE GENOMIC DNA]</scope>
    <source>
        <strain evidence="1 2">LMG 22037</strain>
    </source>
</reference>
<dbReference type="InterPro" id="IPR020518">
    <property type="entry name" value="Tscrpt_reg_PrtN"/>
</dbReference>
<evidence type="ECO:0000313" key="2">
    <source>
        <dbReference type="Proteomes" id="UP000494249"/>
    </source>
</evidence>
<name>A0A6J5BWX3_9BURK</name>
<dbReference type="Proteomes" id="UP000494249">
    <property type="component" value="Unassembled WGS sequence"/>
</dbReference>